<accession>L8H2S3</accession>
<protein>
    <recommendedName>
        <fullName evidence="3">NADH dehydrogenase [ubiquinone] 1 beta subcomplex subunit 2</fullName>
    </recommendedName>
</protein>
<dbReference type="KEGG" id="acan:ACA1_133420"/>
<name>L8H2S3_ACACF</name>
<keyword evidence="2" id="KW-1185">Reference proteome</keyword>
<dbReference type="OrthoDB" id="531564at2759"/>
<dbReference type="Proteomes" id="UP000011083">
    <property type="component" value="Unassembled WGS sequence"/>
</dbReference>
<reference evidence="1 2" key="1">
    <citation type="journal article" date="2013" name="Genome Biol.">
        <title>Genome of Acanthamoeba castellanii highlights extensive lateral gene transfer and early evolution of tyrosine kinase signaling.</title>
        <authorList>
            <person name="Clarke M."/>
            <person name="Lohan A.J."/>
            <person name="Liu B."/>
            <person name="Lagkouvardos I."/>
            <person name="Roy S."/>
            <person name="Zafar N."/>
            <person name="Bertelli C."/>
            <person name="Schilde C."/>
            <person name="Kianianmomeni A."/>
            <person name="Burglin T.R."/>
            <person name="Frech C."/>
            <person name="Turcotte B."/>
            <person name="Kopec K.O."/>
            <person name="Synnott J.M."/>
            <person name="Choo C."/>
            <person name="Paponov I."/>
            <person name="Finkler A."/>
            <person name="Soon Heng Tan C."/>
            <person name="Hutchins A.P."/>
            <person name="Weinmeier T."/>
            <person name="Rattei T."/>
            <person name="Chu J.S."/>
            <person name="Gimenez G."/>
            <person name="Irimia M."/>
            <person name="Rigden D.J."/>
            <person name="Fitzpatrick D.A."/>
            <person name="Lorenzo-Morales J."/>
            <person name="Bateman A."/>
            <person name="Chiu C.H."/>
            <person name="Tang P."/>
            <person name="Hegemann P."/>
            <person name="Fromm H."/>
            <person name="Raoult D."/>
            <person name="Greub G."/>
            <person name="Miranda-Saavedra D."/>
            <person name="Chen N."/>
            <person name="Nash P."/>
            <person name="Ginger M.L."/>
            <person name="Horn M."/>
            <person name="Schaap P."/>
            <person name="Caler L."/>
            <person name="Loftus B."/>
        </authorList>
    </citation>
    <scope>NUCLEOTIDE SEQUENCE [LARGE SCALE GENOMIC DNA]</scope>
    <source>
        <strain evidence="1 2">Neff</strain>
    </source>
</reference>
<evidence type="ECO:0000313" key="1">
    <source>
        <dbReference type="EMBL" id="ELR19829.1"/>
    </source>
</evidence>
<dbReference type="AlphaFoldDB" id="L8H2S3"/>
<proteinExistence type="predicted"/>
<dbReference type="PANTHER" id="PTHR36987:SF1">
    <property type="entry name" value="NADH DEHYDROGENASE [UBIQUINONE] 1 BETA SUBCOMPLEX SUBUNIT 2"/>
    <property type="match status" value="1"/>
</dbReference>
<dbReference type="GeneID" id="14920661"/>
<dbReference type="Pfam" id="PF14813">
    <property type="entry name" value="NADH_B2"/>
    <property type="match status" value="1"/>
</dbReference>
<dbReference type="GO" id="GO:0005743">
    <property type="term" value="C:mitochondrial inner membrane"/>
    <property type="evidence" value="ECO:0007669"/>
    <property type="project" value="InterPro"/>
</dbReference>
<dbReference type="InterPro" id="IPR026627">
    <property type="entry name" value="NDUFB2_animal"/>
</dbReference>
<gene>
    <name evidence="1" type="ORF">ACA1_133420</name>
</gene>
<evidence type="ECO:0008006" key="3">
    <source>
        <dbReference type="Google" id="ProtNLM"/>
    </source>
</evidence>
<organism evidence="1 2">
    <name type="scientific">Acanthamoeba castellanii (strain ATCC 30010 / Neff)</name>
    <dbReference type="NCBI Taxonomy" id="1257118"/>
    <lineage>
        <taxon>Eukaryota</taxon>
        <taxon>Amoebozoa</taxon>
        <taxon>Discosea</taxon>
        <taxon>Longamoebia</taxon>
        <taxon>Centramoebida</taxon>
        <taxon>Acanthamoebidae</taxon>
        <taxon>Acanthamoeba</taxon>
    </lineage>
</organism>
<dbReference type="VEuPathDB" id="AmoebaDB:ACA1_133420"/>
<dbReference type="EMBL" id="KB007930">
    <property type="protein sequence ID" value="ELR19829.1"/>
    <property type="molecule type" value="Genomic_DNA"/>
</dbReference>
<dbReference type="GO" id="GO:0045271">
    <property type="term" value="C:respiratory chain complex I"/>
    <property type="evidence" value="ECO:0007669"/>
    <property type="project" value="InterPro"/>
</dbReference>
<dbReference type="InterPro" id="IPR044980">
    <property type="entry name" value="NDUFB2_plant/fungi"/>
</dbReference>
<dbReference type="PANTHER" id="PTHR36987">
    <property type="entry name" value="NADH DEHYDROGENASE [UBIQUINONE] 1 BETA SUBCOMPLEX SUBUNIT 2-LIKE"/>
    <property type="match status" value="1"/>
</dbReference>
<sequence length="74" mass="8840">MGGDHHAPYKGLDVKLPYGGFHPPPVNRVHKNAALFIGTTMWFWVFWRLKHDWRHLFTSHRPYEITHEGEDEHH</sequence>
<dbReference type="RefSeq" id="XP_004341929.1">
    <property type="nucleotide sequence ID" value="XM_004341881.1"/>
</dbReference>
<evidence type="ECO:0000313" key="2">
    <source>
        <dbReference type="Proteomes" id="UP000011083"/>
    </source>
</evidence>